<dbReference type="Pfam" id="PF13407">
    <property type="entry name" value="Peripla_BP_4"/>
    <property type="match status" value="1"/>
</dbReference>
<gene>
    <name evidence="5" type="ORF">UFOPK3001_00182</name>
</gene>
<dbReference type="InterPro" id="IPR025997">
    <property type="entry name" value="SBP_2_dom"/>
</dbReference>
<dbReference type="PROSITE" id="PS51257">
    <property type="entry name" value="PROKAR_LIPOPROTEIN"/>
    <property type="match status" value="1"/>
</dbReference>
<sequence>MSKITRRRVLAGVVALAASAGLAACGSKNSDETTTTAAATETTAAATETTVALTGTGKTIAIVSPYYSNQPATKEVVDAFKTAAEAKGYTVTLVDTKGDLAAVNGEMTNAVSQKASAIVLGMGDPKEFSAGLKAAMDAKVPVFGLDAGSADGVTANFTSDNEFLGKTSAQALLDAIAPGKNVIVIHFDPFEPVRLRGAAARELFTAQGVTVLEDIQGDPADSTGFAKTTILDLLTKYPKGKLDGIWVAWDASALGAYQATVEAGRTEVKVVGVDGQDFARAEIKKADSNWIATVRQDWAGIANKAVTDIDALLNGGAAPAAVVVVPGELITAANA</sequence>
<evidence type="ECO:0000313" key="5">
    <source>
        <dbReference type="EMBL" id="CAB4790293.1"/>
    </source>
</evidence>
<evidence type="ECO:0000256" key="1">
    <source>
        <dbReference type="ARBA" id="ARBA00004196"/>
    </source>
</evidence>
<dbReference type="InterPro" id="IPR006311">
    <property type="entry name" value="TAT_signal"/>
</dbReference>
<dbReference type="PANTHER" id="PTHR46847">
    <property type="entry name" value="D-ALLOSE-BINDING PERIPLASMIC PROTEIN-RELATED"/>
    <property type="match status" value="1"/>
</dbReference>
<comment type="subcellular location">
    <subcellularLocation>
        <location evidence="1">Cell envelope</location>
    </subcellularLocation>
</comment>
<dbReference type="EMBL" id="CAFAAJ010000007">
    <property type="protein sequence ID" value="CAB4790293.1"/>
    <property type="molecule type" value="Genomic_DNA"/>
</dbReference>
<accession>A0A6J6X3M3</accession>
<dbReference type="GO" id="GO:0030246">
    <property type="term" value="F:carbohydrate binding"/>
    <property type="evidence" value="ECO:0007669"/>
    <property type="project" value="UniProtKB-ARBA"/>
</dbReference>
<feature type="domain" description="Periplasmic binding protein" evidence="4">
    <location>
        <begin position="60"/>
        <end position="315"/>
    </location>
</feature>
<dbReference type="PROSITE" id="PS51318">
    <property type="entry name" value="TAT"/>
    <property type="match status" value="1"/>
</dbReference>
<dbReference type="AlphaFoldDB" id="A0A6J6X3M3"/>
<evidence type="ECO:0000256" key="2">
    <source>
        <dbReference type="ARBA" id="ARBA00007639"/>
    </source>
</evidence>
<proteinExistence type="inferred from homology"/>
<evidence type="ECO:0000259" key="4">
    <source>
        <dbReference type="Pfam" id="PF13407"/>
    </source>
</evidence>
<evidence type="ECO:0000256" key="3">
    <source>
        <dbReference type="ARBA" id="ARBA00022729"/>
    </source>
</evidence>
<dbReference type="Gene3D" id="3.40.50.2300">
    <property type="match status" value="2"/>
</dbReference>
<keyword evidence="3" id="KW-0732">Signal</keyword>
<dbReference type="InterPro" id="IPR028082">
    <property type="entry name" value="Peripla_BP_I"/>
</dbReference>
<reference evidence="5" key="1">
    <citation type="submission" date="2020-05" db="EMBL/GenBank/DDBJ databases">
        <authorList>
            <person name="Chiriac C."/>
            <person name="Salcher M."/>
            <person name="Ghai R."/>
            <person name="Kavagutti S V."/>
        </authorList>
    </citation>
    <scope>NUCLEOTIDE SEQUENCE</scope>
</reference>
<organism evidence="5">
    <name type="scientific">freshwater metagenome</name>
    <dbReference type="NCBI Taxonomy" id="449393"/>
    <lineage>
        <taxon>unclassified sequences</taxon>
        <taxon>metagenomes</taxon>
        <taxon>ecological metagenomes</taxon>
    </lineage>
</organism>
<dbReference type="GO" id="GO:0030313">
    <property type="term" value="C:cell envelope"/>
    <property type="evidence" value="ECO:0007669"/>
    <property type="project" value="UniProtKB-SubCell"/>
</dbReference>
<dbReference type="PANTHER" id="PTHR46847:SF2">
    <property type="entry name" value="ABC TRANSPORTER SUGAR-BINDING PROTEIN"/>
    <property type="match status" value="1"/>
</dbReference>
<protein>
    <submittedName>
        <fullName evidence="5">Unannotated protein</fullName>
    </submittedName>
</protein>
<dbReference type="SUPFAM" id="SSF53822">
    <property type="entry name" value="Periplasmic binding protein-like I"/>
    <property type="match status" value="1"/>
</dbReference>
<comment type="similarity">
    <text evidence="2">Belongs to the bacterial solute-binding protein 2 family.</text>
</comment>
<name>A0A6J6X3M3_9ZZZZ</name>